<dbReference type="Gene3D" id="3.30.1330.40">
    <property type="entry name" value="RutC-like"/>
    <property type="match status" value="1"/>
</dbReference>
<dbReference type="EC" id="3.5.99.10" evidence="1"/>
<dbReference type="RefSeq" id="WP_152077083.1">
    <property type="nucleotide sequence ID" value="NZ_CAAKNU010000022.1"/>
</dbReference>
<dbReference type="AlphaFoldDB" id="A0A5K1JCI4"/>
<dbReference type="InterPro" id="IPR035959">
    <property type="entry name" value="RutC-like_sf"/>
</dbReference>
<evidence type="ECO:0000313" key="1">
    <source>
        <dbReference type="EMBL" id="VWM01646.1"/>
    </source>
</evidence>
<gene>
    <name evidence="1" type="primary">ridA_2</name>
    <name evidence="1" type="ORF">KCJAJFAP_00970</name>
</gene>
<proteinExistence type="predicted"/>
<name>A0A5K1JCI4_9ACTN</name>
<dbReference type="SUPFAM" id="SSF55298">
    <property type="entry name" value="YjgF-like"/>
    <property type="match status" value="1"/>
</dbReference>
<dbReference type="Proteomes" id="UP000361836">
    <property type="component" value="Unassembled WGS sequence"/>
</dbReference>
<protein>
    <submittedName>
        <fullName evidence="1">2-iminobutanoate/2-iminopropanoate deaminase</fullName>
        <ecNumber evidence="1">3.5.99.10</ecNumber>
    </submittedName>
</protein>
<dbReference type="GO" id="GO:0120241">
    <property type="term" value="F:2-iminobutanoate/2-iminopropanoate deaminase"/>
    <property type="evidence" value="ECO:0007669"/>
    <property type="project" value="UniProtKB-EC"/>
</dbReference>
<evidence type="ECO:0000313" key="2">
    <source>
        <dbReference type="Proteomes" id="UP000361836"/>
    </source>
</evidence>
<keyword evidence="2" id="KW-1185">Reference proteome</keyword>
<organism evidence="1 2">
    <name type="scientific">Collinsella aerofaciens</name>
    <dbReference type="NCBI Taxonomy" id="74426"/>
    <lineage>
        <taxon>Bacteria</taxon>
        <taxon>Bacillati</taxon>
        <taxon>Actinomycetota</taxon>
        <taxon>Coriobacteriia</taxon>
        <taxon>Coriobacteriales</taxon>
        <taxon>Coriobacteriaceae</taxon>
        <taxon>Collinsella</taxon>
    </lineage>
</organism>
<dbReference type="EMBL" id="CABWIE010000036">
    <property type="protein sequence ID" value="VWM01646.1"/>
    <property type="molecule type" value="Genomic_DNA"/>
</dbReference>
<keyword evidence="1" id="KW-0378">Hydrolase</keyword>
<reference evidence="1 2" key="1">
    <citation type="submission" date="2019-10" db="EMBL/GenBank/DDBJ databases">
        <authorList>
            <person name="Wolf R A."/>
        </authorList>
    </citation>
    <scope>NUCLEOTIDE SEQUENCE [LARGE SCALE GENOMIC DNA]</scope>
    <source>
        <strain evidence="1">Collinsella_aerofaciens_MC2</strain>
    </source>
</reference>
<sequence>MNKEAIASTNAPPAIGPCSPSIKLGDALFLSGQLGIDSATGELPKRVGSHRKQPQKIAIDNNKLL</sequence>
<accession>A0A5K1JCI4</accession>
<dbReference type="CDD" id="cd00448">
    <property type="entry name" value="YjgF_YER057c_UK114_family"/>
    <property type="match status" value="1"/>
</dbReference>